<keyword evidence="3" id="KW-1185">Reference proteome</keyword>
<accession>A0AAN4ZMH5</accession>
<sequence>LSLQSRVVRALIECYIRDLFPFQRVRVCITGRSEAYTFVSLRPEISFGSLESEAKLRGLKMLRVTYNGQHEFEIAENLWGLHTPHFDRSVFHSSSMSPVVECPFPESVMRMCERAFLDPSSTENYTTNQLLNMLDVADYVCANLLAQDVIYRLLRNATRLDVNEILGEIVQTLNSRSSLVEVLSHFPHILLDWPLDVESDVLFEACERMQQVVGPVPRVIETNGSMLIPTHYNISLFILASPNYELAVGLNEVPLSNETSRERAEMSIFSSCHGEETILNLMDKEDRSSLLFHSFRGEKGITEKSKRLFEGCNRRFERHGGDRERMQQLEHAISMELEQFLTTVPSSPEPTPIVTPKEKTSTRRIRRHTHRKSEREQELEVDEKKEVDVKRIEDTTNEVVSDHTPSTPMGMKKEEDERKTVRSFAEILKEEEEMEAAKKPLTPKRGEGGRRSKFRPLSFSDSSTPSKNVDVKHDWTQSPRPSTPKEKQTKSFMDIMKEQSERKSGVTRRRGPSVSGCQMEAAAIEALSDHYRLMVENHQLVVVEVCWKEEEAPRWNADGDLHLD</sequence>
<reference evidence="3" key="1">
    <citation type="submission" date="2022-10" db="EMBL/GenBank/DDBJ databases">
        <title>Genome assembly of Pristionchus species.</title>
        <authorList>
            <person name="Yoshida K."/>
            <person name="Sommer R.J."/>
        </authorList>
    </citation>
    <scope>NUCLEOTIDE SEQUENCE [LARGE SCALE GENOMIC DNA]</scope>
    <source>
        <strain evidence="3">RS5460</strain>
    </source>
</reference>
<evidence type="ECO:0000313" key="3">
    <source>
        <dbReference type="Proteomes" id="UP001328107"/>
    </source>
</evidence>
<feature type="compositionally biased region" description="Basic residues" evidence="1">
    <location>
        <begin position="362"/>
        <end position="372"/>
    </location>
</feature>
<evidence type="ECO:0000313" key="2">
    <source>
        <dbReference type="EMBL" id="GMR42594.1"/>
    </source>
</evidence>
<gene>
    <name evidence="2" type="ORF">PMAYCL1PPCAC_12789</name>
</gene>
<feature type="region of interest" description="Disordered" evidence="1">
    <location>
        <begin position="344"/>
        <end position="382"/>
    </location>
</feature>
<feature type="compositionally biased region" description="Basic and acidic residues" evidence="1">
    <location>
        <begin position="373"/>
        <end position="382"/>
    </location>
</feature>
<dbReference type="Proteomes" id="UP001328107">
    <property type="component" value="Unassembled WGS sequence"/>
</dbReference>
<feature type="non-terminal residue" evidence="2">
    <location>
        <position position="1"/>
    </location>
</feature>
<name>A0AAN4ZMH5_9BILA</name>
<feature type="compositionally biased region" description="Basic and acidic residues" evidence="1">
    <location>
        <begin position="483"/>
        <end position="504"/>
    </location>
</feature>
<protein>
    <submittedName>
        <fullName evidence="2">Uncharacterized protein</fullName>
    </submittedName>
</protein>
<feature type="compositionally biased region" description="Basic and acidic residues" evidence="1">
    <location>
        <begin position="411"/>
        <end position="420"/>
    </location>
</feature>
<comment type="caution">
    <text evidence="2">The sequence shown here is derived from an EMBL/GenBank/DDBJ whole genome shotgun (WGS) entry which is preliminary data.</text>
</comment>
<dbReference type="AlphaFoldDB" id="A0AAN4ZMH5"/>
<feature type="compositionally biased region" description="Polar residues" evidence="1">
    <location>
        <begin position="397"/>
        <end position="407"/>
    </location>
</feature>
<feature type="region of interest" description="Disordered" evidence="1">
    <location>
        <begin position="394"/>
        <end position="515"/>
    </location>
</feature>
<organism evidence="2 3">
    <name type="scientific">Pristionchus mayeri</name>
    <dbReference type="NCBI Taxonomy" id="1317129"/>
    <lineage>
        <taxon>Eukaryota</taxon>
        <taxon>Metazoa</taxon>
        <taxon>Ecdysozoa</taxon>
        <taxon>Nematoda</taxon>
        <taxon>Chromadorea</taxon>
        <taxon>Rhabditida</taxon>
        <taxon>Rhabditina</taxon>
        <taxon>Diplogasteromorpha</taxon>
        <taxon>Diplogasteroidea</taxon>
        <taxon>Neodiplogasteridae</taxon>
        <taxon>Pristionchus</taxon>
    </lineage>
</organism>
<evidence type="ECO:0000256" key="1">
    <source>
        <dbReference type="SAM" id="MobiDB-lite"/>
    </source>
</evidence>
<proteinExistence type="predicted"/>
<dbReference type="EMBL" id="BTRK01000003">
    <property type="protein sequence ID" value="GMR42594.1"/>
    <property type="molecule type" value="Genomic_DNA"/>
</dbReference>